<dbReference type="InterPro" id="IPR036291">
    <property type="entry name" value="NAD(P)-bd_dom_sf"/>
</dbReference>
<dbReference type="PROSITE" id="PS00061">
    <property type="entry name" value="ADH_SHORT"/>
    <property type="match status" value="1"/>
</dbReference>
<dbReference type="NCBIfam" id="NF005559">
    <property type="entry name" value="PRK07231.1"/>
    <property type="match status" value="1"/>
</dbReference>
<dbReference type="SUPFAM" id="SSF51735">
    <property type="entry name" value="NAD(P)-binding Rossmann-fold domains"/>
    <property type="match status" value="1"/>
</dbReference>
<dbReference type="PANTHER" id="PTHR24321">
    <property type="entry name" value="DEHYDROGENASES, SHORT CHAIN"/>
    <property type="match status" value="1"/>
</dbReference>
<dbReference type="AlphaFoldDB" id="A0A1X9YQB6"/>
<dbReference type="Proteomes" id="UP000266292">
    <property type="component" value="Chromosome"/>
</dbReference>
<evidence type="ECO:0000313" key="4">
    <source>
        <dbReference type="Proteomes" id="UP000266292"/>
    </source>
</evidence>
<dbReference type="PRINTS" id="PR00080">
    <property type="entry name" value="SDRFAMILY"/>
</dbReference>
<comment type="similarity">
    <text evidence="1">Belongs to the short-chain dehydrogenases/reductases (SDR) family.</text>
</comment>
<dbReference type="PANTHER" id="PTHR24321:SF8">
    <property type="entry name" value="ESTRADIOL 17-BETA-DEHYDROGENASE 8-RELATED"/>
    <property type="match status" value="1"/>
</dbReference>
<evidence type="ECO:0000313" key="3">
    <source>
        <dbReference type="EMBL" id="ARS35021.1"/>
    </source>
</evidence>
<accession>A0A1X9YQB6</accession>
<dbReference type="RefSeq" id="WP_025605458.1">
    <property type="nucleotide sequence ID" value="NZ_CP021235.1"/>
</dbReference>
<dbReference type="PRINTS" id="PR00081">
    <property type="entry name" value="GDHRDH"/>
</dbReference>
<organism evidence="3 4">
    <name type="scientific">Pontibacter actiniarum</name>
    <dbReference type="NCBI Taxonomy" id="323450"/>
    <lineage>
        <taxon>Bacteria</taxon>
        <taxon>Pseudomonadati</taxon>
        <taxon>Bacteroidota</taxon>
        <taxon>Cytophagia</taxon>
        <taxon>Cytophagales</taxon>
        <taxon>Hymenobacteraceae</taxon>
        <taxon>Pontibacter</taxon>
    </lineage>
</organism>
<gene>
    <name evidence="3" type="ORF">CA264_05955</name>
</gene>
<dbReference type="FunFam" id="3.40.50.720:FF:000084">
    <property type="entry name" value="Short-chain dehydrogenase reductase"/>
    <property type="match status" value="1"/>
</dbReference>
<dbReference type="KEGG" id="pact:CA264_05955"/>
<name>A0A1X9YQB6_9BACT</name>
<protein>
    <submittedName>
        <fullName evidence="3">SDR family oxidoreductase</fullName>
    </submittedName>
</protein>
<keyword evidence="4" id="KW-1185">Reference proteome</keyword>
<keyword evidence="2" id="KW-0560">Oxidoreductase</keyword>
<dbReference type="EMBL" id="CP021235">
    <property type="protein sequence ID" value="ARS35021.1"/>
    <property type="molecule type" value="Genomic_DNA"/>
</dbReference>
<evidence type="ECO:0000256" key="1">
    <source>
        <dbReference type="ARBA" id="ARBA00006484"/>
    </source>
</evidence>
<dbReference type="CDD" id="cd05233">
    <property type="entry name" value="SDR_c"/>
    <property type="match status" value="1"/>
</dbReference>
<reference evidence="4" key="1">
    <citation type="submission" date="2017-05" db="EMBL/GenBank/DDBJ databases">
        <authorList>
            <person name="Ray J."/>
            <person name="Price M."/>
            <person name="Deutschbauer A."/>
        </authorList>
    </citation>
    <scope>NUCLEOTIDE SEQUENCE [LARGE SCALE GENOMIC DNA]</scope>
    <source>
        <strain evidence="4">DSM 19842</strain>
    </source>
</reference>
<dbReference type="GO" id="GO:0016491">
    <property type="term" value="F:oxidoreductase activity"/>
    <property type="evidence" value="ECO:0007669"/>
    <property type="project" value="UniProtKB-KW"/>
</dbReference>
<dbReference type="Pfam" id="PF13561">
    <property type="entry name" value="adh_short_C2"/>
    <property type="match status" value="1"/>
</dbReference>
<sequence>MKRLEDKVVFITGGNSGIGKACALEAAREGANVVIADLAKAEHQGTINELQEMGADAMFVPIDVADVESVKSAIQATVEKYGKLDVALNNAGIGGPYSGIHDMDDKVWEKIIQINLNGQFYCVKYELQQFLKQGGGVIVNMSSLAGLVAEHGLAPYTAAKHGLLGLTKNIAVQYAEKNIRANAICPYYIDTPLLDAVPQDVHQLWIAGTPARRLGKSEEVAKAFIFFASDDSSYCNGTHLAVDGGALA</sequence>
<dbReference type="STRING" id="709015.GCA_000472485_01191"/>
<dbReference type="InterPro" id="IPR002347">
    <property type="entry name" value="SDR_fam"/>
</dbReference>
<dbReference type="OrthoDB" id="9804104at2"/>
<dbReference type="Gene3D" id="3.40.50.720">
    <property type="entry name" value="NAD(P)-binding Rossmann-like Domain"/>
    <property type="match status" value="1"/>
</dbReference>
<proteinExistence type="inferred from homology"/>
<dbReference type="InterPro" id="IPR020904">
    <property type="entry name" value="Sc_DH/Rdtase_CS"/>
</dbReference>
<evidence type="ECO:0000256" key="2">
    <source>
        <dbReference type="ARBA" id="ARBA00023002"/>
    </source>
</evidence>